<evidence type="ECO:0008006" key="3">
    <source>
        <dbReference type="Google" id="ProtNLM"/>
    </source>
</evidence>
<dbReference type="Proteomes" id="UP000240506">
    <property type="component" value="Unassembled WGS sequence"/>
</dbReference>
<keyword evidence="2" id="KW-1185">Reference proteome</keyword>
<name>A0ABX5HVS0_9GAMM</name>
<accession>A0ABX5HVS0</accession>
<sequence length="75" mass="8606">MIQQNYTKNYLMLAYLLQLLHRQCLNISVSQCYKMGIVKIERSIAALIHCAIMLLTSVAGKVRTATYFVFCALLY</sequence>
<proteinExistence type="predicted"/>
<comment type="caution">
    <text evidence="1">The sequence shown here is derived from an EMBL/GenBank/DDBJ whole genome shotgun (WGS) entry which is preliminary data.</text>
</comment>
<reference evidence="1 2" key="2">
    <citation type="submission" date="2018-04" db="EMBL/GenBank/DDBJ databases">
        <title>Genomic sequence of a freshwater isolate of Shewanella morhuae.</title>
        <authorList>
            <person name="Castillo D.E."/>
            <person name="Gram L."/>
        </authorList>
    </citation>
    <scope>NUCLEOTIDE SEQUENCE [LARGE SCALE GENOMIC DNA]</scope>
    <source>
        <strain evidence="1 2">CW7</strain>
    </source>
</reference>
<evidence type="ECO:0000313" key="2">
    <source>
        <dbReference type="Proteomes" id="UP000240506"/>
    </source>
</evidence>
<protein>
    <recommendedName>
        <fullName evidence="3">Secreted protein</fullName>
    </recommendedName>
</protein>
<gene>
    <name evidence="1" type="ORF">C9I43_10825</name>
</gene>
<reference evidence="1 2" key="1">
    <citation type="submission" date="2018-03" db="EMBL/GenBank/DDBJ databases">
        <authorList>
            <person name="Dailey F.E."/>
        </authorList>
    </citation>
    <scope>NUCLEOTIDE SEQUENCE [LARGE SCALE GENOMIC DNA]</scope>
    <source>
        <strain evidence="1 2">CW7</strain>
    </source>
</reference>
<organism evidence="1 2">
    <name type="scientific">Shewanella morhuae</name>
    <dbReference type="NCBI Taxonomy" id="365591"/>
    <lineage>
        <taxon>Bacteria</taxon>
        <taxon>Pseudomonadati</taxon>
        <taxon>Pseudomonadota</taxon>
        <taxon>Gammaproteobacteria</taxon>
        <taxon>Alteromonadales</taxon>
        <taxon>Shewanellaceae</taxon>
        <taxon>Shewanella</taxon>
    </lineage>
</organism>
<dbReference type="EMBL" id="PYSG01000002">
    <property type="protein sequence ID" value="PTA50961.1"/>
    <property type="molecule type" value="Genomic_DNA"/>
</dbReference>
<evidence type="ECO:0000313" key="1">
    <source>
        <dbReference type="EMBL" id="PTA50961.1"/>
    </source>
</evidence>